<comment type="caution">
    <text evidence="2">The sequence shown here is derived from an EMBL/GenBank/DDBJ whole genome shotgun (WGS) entry which is preliminary data.</text>
</comment>
<feature type="compositionally biased region" description="Low complexity" evidence="1">
    <location>
        <begin position="11"/>
        <end position="28"/>
    </location>
</feature>
<dbReference type="EMBL" id="CAUYUJ010003130">
    <property type="protein sequence ID" value="CAK0804027.1"/>
    <property type="molecule type" value="Genomic_DNA"/>
</dbReference>
<feature type="compositionally biased region" description="Low complexity" evidence="1">
    <location>
        <begin position="243"/>
        <end position="257"/>
    </location>
</feature>
<evidence type="ECO:0000256" key="1">
    <source>
        <dbReference type="SAM" id="MobiDB-lite"/>
    </source>
</evidence>
<protein>
    <submittedName>
        <fullName evidence="2">Uncharacterized protein</fullName>
    </submittedName>
</protein>
<dbReference type="Proteomes" id="UP001189429">
    <property type="component" value="Unassembled WGS sequence"/>
</dbReference>
<evidence type="ECO:0000313" key="3">
    <source>
        <dbReference type="Proteomes" id="UP001189429"/>
    </source>
</evidence>
<keyword evidence="3" id="KW-1185">Reference proteome</keyword>
<evidence type="ECO:0000313" key="2">
    <source>
        <dbReference type="EMBL" id="CAK0804027.1"/>
    </source>
</evidence>
<feature type="compositionally biased region" description="Gly residues" evidence="1">
    <location>
        <begin position="313"/>
        <end position="322"/>
    </location>
</feature>
<feature type="compositionally biased region" description="Basic residues" evidence="1">
    <location>
        <begin position="258"/>
        <end position="277"/>
    </location>
</feature>
<proteinExistence type="predicted"/>
<name>A0ABN9QGP8_9DINO</name>
<reference evidence="2" key="1">
    <citation type="submission" date="2023-10" db="EMBL/GenBank/DDBJ databases">
        <authorList>
            <person name="Chen Y."/>
            <person name="Shah S."/>
            <person name="Dougan E. K."/>
            <person name="Thang M."/>
            <person name="Chan C."/>
        </authorList>
    </citation>
    <scope>NUCLEOTIDE SEQUENCE [LARGE SCALE GENOMIC DNA]</scope>
</reference>
<accession>A0ABN9QGP8</accession>
<feature type="region of interest" description="Disordered" evidence="1">
    <location>
        <begin position="1"/>
        <end position="55"/>
    </location>
</feature>
<feature type="non-terminal residue" evidence="2">
    <location>
        <position position="1"/>
    </location>
</feature>
<gene>
    <name evidence="2" type="ORF">PCOR1329_LOCUS10963</name>
</gene>
<sequence length="322" mass="34244">CSWPQAQVQLRPAGRAAARRGPQPRRAASGSHAWPRRCGDRPGPPGQRAADTVQTSSWSFSNLRGLAFARSSSSSSVSWGLGSDGHVHREVHRVESGVYQDKAMQKAMRSEVGCVDGHCRQQVTYGYEPASASRLQRALELMGVRRAPALAAAVAVANSLRRPPPPPPPPPTAPARSACAAPWLATAGRRWASRAREPARWAPRRRVALEFAGSSLLAVLVFVLGKHLRQRVEASELAVPLAGDGVPAPAVAPAASRPRPRGTSRRRTSRASTRRPPCRPGRTSRASTPGPWPERLARPSAACPELGHHKRGGGCIVGNGGG</sequence>
<feature type="region of interest" description="Disordered" evidence="1">
    <location>
        <begin position="243"/>
        <end position="322"/>
    </location>
</feature>
<organism evidence="2 3">
    <name type="scientific">Prorocentrum cordatum</name>
    <dbReference type="NCBI Taxonomy" id="2364126"/>
    <lineage>
        <taxon>Eukaryota</taxon>
        <taxon>Sar</taxon>
        <taxon>Alveolata</taxon>
        <taxon>Dinophyceae</taxon>
        <taxon>Prorocentrales</taxon>
        <taxon>Prorocentraceae</taxon>
        <taxon>Prorocentrum</taxon>
    </lineage>
</organism>